<dbReference type="InterPro" id="IPR036922">
    <property type="entry name" value="Rieske_2Fe-2S_sf"/>
</dbReference>
<keyword evidence="4" id="KW-0411">Iron-sulfur</keyword>
<sequence>MVDTRSYWLDNQAIESFHSLSEDIQVDICIVGGGITGITTAYALAQAGKRVAVLEADRLLSGTTGHTTAKITAQHDLIYDELIQHFGSKQARAYYQANQLAIQLIEERVNKHQIACQFEKQDAYLYAITEQYGTKLVNEANAYQRLGINGGLVKTLPINLTFTKALVMKEQAQFNPISYLNQLVKEANANGTLFYERTTAVNVEKTAESLIVETLNQAKVSAKHVIACSHFPFYEGAGLYSTRLYAERSYLIACKVKEPYPGGMYLGVDQPGRSIRSVKNGDETVVLIGGEQHKTGQGGPTCQHFAKLETFGETVFDLAEVTHKWSAQDLTTLDKIPYIGPITADQPQLLIATGFRKWGMTTATLAAELLRDYVMDRSNPFHKLFAPSRFQADPSLKQFLIQNANVAKHLIKGKFEHPTTDIDALAKGEGAVVTVDGERKGAYRDHADQVHLVDTTCTHVGCEVNWNEAEESWDCPCHGSRFSYTGEVIEGPAEKPLKHGHYDMLGTLTDEDSGY</sequence>
<dbReference type="InterPro" id="IPR005805">
    <property type="entry name" value="Rieske_Fe-S_prot_C"/>
</dbReference>
<evidence type="ECO:0000256" key="5">
    <source>
        <dbReference type="ARBA" id="ARBA00023157"/>
    </source>
</evidence>
<dbReference type="InterPro" id="IPR006076">
    <property type="entry name" value="FAD-dep_OxRdtase"/>
</dbReference>
<dbReference type="PRINTS" id="PR00162">
    <property type="entry name" value="RIESKE"/>
</dbReference>
<evidence type="ECO:0000256" key="4">
    <source>
        <dbReference type="ARBA" id="ARBA00023014"/>
    </source>
</evidence>
<feature type="domain" description="Rieske" evidence="6">
    <location>
        <begin position="417"/>
        <end position="498"/>
    </location>
</feature>
<protein>
    <submittedName>
        <fullName evidence="7">Glycine/D-amino acid oxidase</fullName>
    </submittedName>
</protein>
<keyword evidence="2" id="KW-0479">Metal-binding</keyword>
<dbReference type="PROSITE" id="PS51296">
    <property type="entry name" value="RIESKE"/>
    <property type="match status" value="1"/>
</dbReference>
<dbReference type="GO" id="GO:0004497">
    <property type="term" value="F:monooxygenase activity"/>
    <property type="evidence" value="ECO:0007669"/>
    <property type="project" value="UniProtKB-ARBA"/>
</dbReference>
<organism evidence="7 8">
    <name type="scientific">Amphibacillus marinus</name>
    <dbReference type="NCBI Taxonomy" id="872970"/>
    <lineage>
        <taxon>Bacteria</taxon>
        <taxon>Bacillati</taxon>
        <taxon>Bacillota</taxon>
        <taxon>Bacilli</taxon>
        <taxon>Bacillales</taxon>
        <taxon>Bacillaceae</taxon>
        <taxon>Amphibacillus</taxon>
    </lineage>
</organism>
<evidence type="ECO:0000313" key="7">
    <source>
        <dbReference type="EMBL" id="SEO65792.1"/>
    </source>
</evidence>
<evidence type="ECO:0000259" key="6">
    <source>
        <dbReference type="PROSITE" id="PS51296"/>
    </source>
</evidence>
<keyword evidence="1" id="KW-0001">2Fe-2S</keyword>
<dbReference type="GO" id="GO:0016705">
    <property type="term" value="F:oxidoreductase activity, acting on paired donors, with incorporation or reduction of molecular oxygen"/>
    <property type="evidence" value="ECO:0007669"/>
    <property type="project" value="UniProtKB-ARBA"/>
</dbReference>
<dbReference type="RefSeq" id="WP_245751670.1">
    <property type="nucleotide sequence ID" value="NZ_FODJ01000010.1"/>
</dbReference>
<dbReference type="Proteomes" id="UP000199300">
    <property type="component" value="Unassembled WGS sequence"/>
</dbReference>
<keyword evidence="5" id="KW-1015">Disulfide bond</keyword>
<keyword evidence="3" id="KW-0408">Iron</keyword>
<name>A0A1H8RHK8_9BACI</name>
<dbReference type="CDD" id="cd03477">
    <property type="entry name" value="Rieske_YhfW_C"/>
    <property type="match status" value="1"/>
</dbReference>
<dbReference type="FunFam" id="2.102.10.10:FF:000014">
    <property type="entry name" value="Oxidoreductase, FAD dependent"/>
    <property type="match status" value="1"/>
</dbReference>
<evidence type="ECO:0000313" key="8">
    <source>
        <dbReference type="Proteomes" id="UP000199300"/>
    </source>
</evidence>
<accession>A0A1H8RHK8</accession>
<dbReference type="InterPro" id="IPR036188">
    <property type="entry name" value="FAD/NAD-bd_sf"/>
</dbReference>
<dbReference type="InterPro" id="IPR017941">
    <property type="entry name" value="Rieske_2Fe-2S"/>
</dbReference>
<dbReference type="InterPro" id="IPR038010">
    <property type="entry name" value="YhfW_C"/>
</dbReference>
<dbReference type="Gene3D" id="2.102.10.10">
    <property type="entry name" value="Rieske [2Fe-2S] iron-sulphur domain"/>
    <property type="match status" value="1"/>
</dbReference>
<dbReference type="Pfam" id="PF00355">
    <property type="entry name" value="Rieske"/>
    <property type="match status" value="1"/>
</dbReference>
<reference evidence="7 8" key="1">
    <citation type="submission" date="2016-10" db="EMBL/GenBank/DDBJ databases">
        <authorList>
            <person name="de Groot N.N."/>
        </authorList>
    </citation>
    <scope>NUCLEOTIDE SEQUENCE [LARGE SCALE GENOMIC DNA]</scope>
    <source>
        <strain evidence="7 8">CGMCC 1.10434</strain>
    </source>
</reference>
<evidence type="ECO:0000256" key="2">
    <source>
        <dbReference type="ARBA" id="ARBA00022723"/>
    </source>
</evidence>
<dbReference type="STRING" id="872970.SAMN04488134_11090"/>
<dbReference type="GO" id="GO:0046872">
    <property type="term" value="F:metal ion binding"/>
    <property type="evidence" value="ECO:0007669"/>
    <property type="project" value="UniProtKB-KW"/>
</dbReference>
<proteinExistence type="predicted"/>
<evidence type="ECO:0000256" key="1">
    <source>
        <dbReference type="ARBA" id="ARBA00022714"/>
    </source>
</evidence>
<dbReference type="GO" id="GO:0005737">
    <property type="term" value="C:cytoplasm"/>
    <property type="evidence" value="ECO:0007669"/>
    <property type="project" value="TreeGrafter"/>
</dbReference>
<dbReference type="SUPFAM" id="SSF50022">
    <property type="entry name" value="ISP domain"/>
    <property type="match status" value="1"/>
</dbReference>
<gene>
    <name evidence="7" type="ORF">SAMN04488134_11090</name>
</gene>
<keyword evidence="8" id="KW-1185">Reference proteome</keyword>
<dbReference type="GO" id="GO:0016020">
    <property type="term" value="C:membrane"/>
    <property type="evidence" value="ECO:0007669"/>
    <property type="project" value="InterPro"/>
</dbReference>
<dbReference type="SUPFAM" id="SSF51905">
    <property type="entry name" value="FAD/NAD(P)-binding domain"/>
    <property type="match status" value="1"/>
</dbReference>
<dbReference type="EMBL" id="FODJ01000010">
    <property type="protein sequence ID" value="SEO65792.1"/>
    <property type="molecule type" value="Genomic_DNA"/>
</dbReference>
<dbReference type="PANTHER" id="PTHR13847:SF274">
    <property type="entry name" value="RIESKE 2FE-2S IRON-SULFUR PROTEIN YHFW-RELATED"/>
    <property type="match status" value="1"/>
</dbReference>
<dbReference type="Pfam" id="PF01266">
    <property type="entry name" value="DAO"/>
    <property type="match status" value="1"/>
</dbReference>
<dbReference type="Gene3D" id="3.30.9.10">
    <property type="entry name" value="D-Amino Acid Oxidase, subunit A, domain 2"/>
    <property type="match status" value="1"/>
</dbReference>
<dbReference type="AlphaFoldDB" id="A0A1H8RHK8"/>
<evidence type="ECO:0000256" key="3">
    <source>
        <dbReference type="ARBA" id="ARBA00023004"/>
    </source>
</evidence>
<dbReference type="GO" id="GO:0051537">
    <property type="term" value="F:2 iron, 2 sulfur cluster binding"/>
    <property type="evidence" value="ECO:0007669"/>
    <property type="project" value="UniProtKB-KW"/>
</dbReference>
<dbReference type="PANTHER" id="PTHR13847">
    <property type="entry name" value="SARCOSINE DEHYDROGENASE-RELATED"/>
    <property type="match status" value="1"/>
</dbReference>
<dbReference type="Gene3D" id="3.50.50.60">
    <property type="entry name" value="FAD/NAD(P)-binding domain"/>
    <property type="match status" value="1"/>
</dbReference>